<keyword evidence="5" id="KW-0539">Nucleus</keyword>
<keyword evidence="3" id="KW-0805">Transcription regulation</keyword>
<dbReference type="GO" id="GO:0003712">
    <property type="term" value="F:transcription coregulator activity"/>
    <property type="evidence" value="ECO:0007669"/>
    <property type="project" value="InterPro"/>
</dbReference>
<comment type="subcellular location">
    <subcellularLocation>
        <location evidence="1">Nucleus</location>
    </subcellularLocation>
</comment>
<evidence type="ECO:0000256" key="3">
    <source>
        <dbReference type="ARBA" id="ARBA00023015"/>
    </source>
</evidence>
<keyword evidence="4" id="KW-0804">Transcription</keyword>
<name>A0A6G1H423_9PEZI</name>
<comment type="similarity">
    <text evidence="2">Belongs to the Mediator complex subunit 22 family.</text>
</comment>
<dbReference type="AlphaFoldDB" id="A0A6G1H423"/>
<dbReference type="InterPro" id="IPR009332">
    <property type="entry name" value="Med22"/>
</dbReference>
<evidence type="ECO:0008006" key="8">
    <source>
        <dbReference type="Google" id="ProtNLM"/>
    </source>
</evidence>
<evidence type="ECO:0000256" key="4">
    <source>
        <dbReference type="ARBA" id="ARBA00023163"/>
    </source>
</evidence>
<evidence type="ECO:0000256" key="1">
    <source>
        <dbReference type="ARBA" id="ARBA00004123"/>
    </source>
</evidence>
<dbReference type="Pfam" id="PF06179">
    <property type="entry name" value="Med22"/>
    <property type="match status" value="1"/>
</dbReference>
<keyword evidence="7" id="KW-1185">Reference proteome</keyword>
<dbReference type="GO" id="GO:0016592">
    <property type="term" value="C:mediator complex"/>
    <property type="evidence" value="ECO:0007669"/>
    <property type="project" value="InterPro"/>
</dbReference>
<protein>
    <recommendedName>
        <fullName evidence="8">Mediator of RNA polymerase II transcription subunit 22</fullName>
    </recommendedName>
</protein>
<dbReference type="Proteomes" id="UP000800041">
    <property type="component" value="Unassembled WGS sequence"/>
</dbReference>
<dbReference type="PANTHER" id="PTHR12434">
    <property type="entry name" value="MEDIATOR OF RNA POLYMERASE II TRANSCRIPTION SUBUNIT 22"/>
    <property type="match status" value="1"/>
</dbReference>
<dbReference type="EMBL" id="ML977150">
    <property type="protein sequence ID" value="KAF1987961.1"/>
    <property type="molecule type" value="Genomic_DNA"/>
</dbReference>
<gene>
    <name evidence="6" type="ORF">K402DRAFT_392242</name>
</gene>
<dbReference type="PANTHER" id="PTHR12434:SF6">
    <property type="entry name" value="MEDIATOR OF RNA POLYMERASE II TRANSCRIPTION SUBUNIT 22"/>
    <property type="match status" value="1"/>
</dbReference>
<sequence>MPPKVGSTAYDDKSLSGRVGKATNAIMERFQDLVAKALVEPDKATYDHTALNTMQIEAETRALIRAAEEVLTLTREMQELWLFGHLDTLGKGDAERQTEEDAKKVTEVLEKLVRSQNSEHVRPTETS</sequence>
<dbReference type="OrthoDB" id="203279at2759"/>
<reference evidence="6" key="1">
    <citation type="journal article" date="2020" name="Stud. Mycol.">
        <title>101 Dothideomycetes genomes: a test case for predicting lifestyles and emergence of pathogens.</title>
        <authorList>
            <person name="Haridas S."/>
            <person name="Albert R."/>
            <person name="Binder M."/>
            <person name="Bloem J."/>
            <person name="Labutti K."/>
            <person name="Salamov A."/>
            <person name="Andreopoulos B."/>
            <person name="Baker S."/>
            <person name="Barry K."/>
            <person name="Bills G."/>
            <person name="Bluhm B."/>
            <person name="Cannon C."/>
            <person name="Castanera R."/>
            <person name="Culley D."/>
            <person name="Daum C."/>
            <person name="Ezra D."/>
            <person name="Gonzalez J."/>
            <person name="Henrissat B."/>
            <person name="Kuo A."/>
            <person name="Liang C."/>
            <person name="Lipzen A."/>
            <person name="Lutzoni F."/>
            <person name="Magnuson J."/>
            <person name="Mondo S."/>
            <person name="Nolan M."/>
            <person name="Ohm R."/>
            <person name="Pangilinan J."/>
            <person name="Park H.-J."/>
            <person name="Ramirez L."/>
            <person name="Alfaro M."/>
            <person name="Sun H."/>
            <person name="Tritt A."/>
            <person name="Yoshinaga Y."/>
            <person name="Zwiers L.-H."/>
            <person name="Turgeon B."/>
            <person name="Goodwin S."/>
            <person name="Spatafora J."/>
            <person name="Crous P."/>
            <person name="Grigoriev I."/>
        </authorList>
    </citation>
    <scope>NUCLEOTIDE SEQUENCE</scope>
    <source>
        <strain evidence="6">CBS 113979</strain>
    </source>
</reference>
<evidence type="ECO:0000313" key="7">
    <source>
        <dbReference type="Proteomes" id="UP000800041"/>
    </source>
</evidence>
<evidence type="ECO:0000256" key="5">
    <source>
        <dbReference type="ARBA" id="ARBA00023242"/>
    </source>
</evidence>
<organism evidence="6 7">
    <name type="scientific">Aulographum hederae CBS 113979</name>
    <dbReference type="NCBI Taxonomy" id="1176131"/>
    <lineage>
        <taxon>Eukaryota</taxon>
        <taxon>Fungi</taxon>
        <taxon>Dikarya</taxon>
        <taxon>Ascomycota</taxon>
        <taxon>Pezizomycotina</taxon>
        <taxon>Dothideomycetes</taxon>
        <taxon>Pleosporomycetidae</taxon>
        <taxon>Aulographales</taxon>
        <taxon>Aulographaceae</taxon>
    </lineage>
</organism>
<evidence type="ECO:0000313" key="6">
    <source>
        <dbReference type="EMBL" id="KAF1987961.1"/>
    </source>
</evidence>
<dbReference type="Gene3D" id="6.10.280.160">
    <property type="entry name" value="Mediator of RNA polymerase II transcription subunit 22"/>
    <property type="match status" value="1"/>
</dbReference>
<proteinExistence type="inferred from homology"/>
<accession>A0A6G1H423</accession>
<evidence type="ECO:0000256" key="2">
    <source>
        <dbReference type="ARBA" id="ARBA00005942"/>
    </source>
</evidence>
<dbReference type="GO" id="GO:0006357">
    <property type="term" value="P:regulation of transcription by RNA polymerase II"/>
    <property type="evidence" value="ECO:0007669"/>
    <property type="project" value="InterPro"/>
</dbReference>